<feature type="region of interest" description="Disordered" evidence="4">
    <location>
        <begin position="135"/>
        <end position="154"/>
    </location>
</feature>
<keyword evidence="5" id="KW-1133">Transmembrane helix</keyword>
<dbReference type="PANTHER" id="PTHR22696:SF1">
    <property type="entry name" value="E3 UBIQUITIN-PROTEIN LIGASE RNF26"/>
    <property type="match status" value="1"/>
</dbReference>
<dbReference type="EMBL" id="UYSL01023666">
    <property type="protein sequence ID" value="VDL82509.1"/>
    <property type="molecule type" value="Genomic_DNA"/>
</dbReference>
<evidence type="ECO:0000313" key="8">
    <source>
        <dbReference type="Proteomes" id="UP000271162"/>
    </source>
</evidence>
<evidence type="ECO:0000259" key="6">
    <source>
        <dbReference type="PROSITE" id="PS50089"/>
    </source>
</evidence>
<dbReference type="OMA" id="LCPICHI"/>
<gene>
    <name evidence="7" type="ORF">NBR_LOCUS18784</name>
</gene>
<keyword evidence="2" id="KW-0862">Zinc</keyword>
<dbReference type="GO" id="GO:0016567">
    <property type="term" value="P:protein ubiquitination"/>
    <property type="evidence" value="ECO:0007669"/>
    <property type="project" value="TreeGrafter"/>
</dbReference>
<dbReference type="Proteomes" id="UP000271162">
    <property type="component" value="Unassembled WGS sequence"/>
</dbReference>
<keyword evidence="5" id="KW-0812">Transmembrane</keyword>
<evidence type="ECO:0000256" key="4">
    <source>
        <dbReference type="SAM" id="MobiDB-lite"/>
    </source>
</evidence>
<name>A0A0N4YNH1_NIPBR</name>
<dbReference type="WBParaSite" id="NBR_0001878301-mRNA-1">
    <property type="protein sequence ID" value="NBR_0001878301-mRNA-1"/>
    <property type="gene ID" value="NBR_0001878301"/>
</dbReference>
<feature type="transmembrane region" description="Helical" evidence="5">
    <location>
        <begin position="64"/>
        <end position="85"/>
    </location>
</feature>
<reference evidence="7 8" key="2">
    <citation type="submission" date="2018-11" db="EMBL/GenBank/DDBJ databases">
        <authorList>
            <consortium name="Pathogen Informatics"/>
        </authorList>
    </citation>
    <scope>NUCLEOTIDE SEQUENCE [LARGE SCALE GENOMIC DNA]</scope>
</reference>
<dbReference type="PROSITE" id="PS50089">
    <property type="entry name" value="ZF_RING_2"/>
    <property type="match status" value="1"/>
</dbReference>
<dbReference type="AlphaFoldDB" id="A0A0N4YNH1"/>
<evidence type="ECO:0000256" key="3">
    <source>
        <dbReference type="PROSITE-ProRule" id="PRU00175"/>
    </source>
</evidence>
<feature type="domain" description="RING-type" evidence="6">
    <location>
        <begin position="171"/>
        <end position="211"/>
    </location>
</feature>
<dbReference type="GO" id="GO:0008270">
    <property type="term" value="F:zinc ion binding"/>
    <property type="evidence" value="ECO:0007669"/>
    <property type="project" value="UniProtKB-KW"/>
</dbReference>
<dbReference type="InterPro" id="IPR013083">
    <property type="entry name" value="Znf_RING/FYVE/PHD"/>
</dbReference>
<dbReference type="STRING" id="27835.A0A0N4YNH1"/>
<accession>A0A0N4YNH1</accession>
<evidence type="ECO:0000313" key="7">
    <source>
        <dbReference type="EMBL" id="VDL82509.1"/>
    </source>
</evidence>
<keyword evidence="1 3" id="KW-0479">Metal-binding</keyword>
<evidence type="ECO:0000256" key="1">
    <source>
        <dbReference type="ARBA" id="ARBA00022771"/>
    </source>
</evidence>
<evidence type="ECO:0000256" key="5">
    <source>
        <dbReference type="SAM" id="Phobius"/>
    </source>
</evidence>
<dbReference type="PANTHER" id="PTHR22696">
    <property type="entry name" value="E3 UBIQUITIN-PROTEIN LIGASE RNF26"/>
    <property type="match status" value="1"/>
</dbReference>
<keyword evidence="5" id="KW-0472">Membrane</keyword>
<dbReference type="InterPro" id="IPR001841">
    <property type="entry name" value="Znf_RING"/>
</dbReference>
<reference evidence="9" key="1">
    <citation type="submission" date="2017-02" db="UniProtKB">
        <authorList>
            <consortium name="WormBaseParasite"/>
        </authorList>
    </citation>
    <scope>IDENTIFICATION</scope>
</reference>
<feature type="transmembrane region" description="Helical" evidence="5">
    <location>
        <begin position="20"/>
        <end position="43"/>
    </location>
</feature>
<keyword evidence="1 3" id="KW-0863">Zinc-finger</keyword>
<protein>
    <submittedName>
        <fullName evidence="9">RING-type domain-containing protein</fullName>
    </submittedName>
</protein>
<dbReference type="GO" id="GO:0061630">
    <property type="term" value="F:ubiquitin protein ligase activity"/>
    <property type="evidence" value="ECO:0007669"/>
    <property type="project" value="TreeGrafter"/>
</dbReference>
<sequence length="222" mass="25116">MNALNISHFFEDLADNAPAVLAVPIALVGAVFKVVAILLQIATFPLRVAQFIVRRITRQSLVSYFLYVFVPYCLSIVYTIFGIIFPQVHTVSRVIQVLLHPIRWILGIAEQVDRRAGPIREVVEVLSPRDRGEVISPRDRRRNQPESVRRRISTSSVLSNAEKANDERIQCCICLFREKSVLLRPCNHLCLCDVCFNAVMSEGPPLCPVCRTTIESHISVFM</sequence>
<proteinExistence type="predicted"/>
<dbReference type="Gene3D" id="3.30.40.10">
    <property type="entry name" value="Zinc/RING finger domain, C3HC4 (zinc finger)"/>
    <property type="match status" value="1"/>
</dbReference>
<dbReference type="Pfam" id="PF13920">
    <property type="entry name" value="zf-C3HC4_3"/>
    <property type="match status" value="1"/>
</dbReference>
<dbReference type="GO" id="GO:0006511">
    <property type="term" value="P:ubiquitin-dependent protein catabolic process"/>
    <property type="evidence" value="ECO:0007669"/>
    <property type="project" value="TreeGrafter"/>
</dbReference>
<feature type="compositionally biased region" description="Basic and acidic residues" evidence="4">
    <location>
        <begin position="135"/>
        <end position="149"/>
    </location>
</feature>
<evidence type="ECO:0000313" key="9">
    <source>
        <dbReference type="WBParaSite" id="NBR_0001878301-mRNA-1"/>
    </source>
</evidence>
<dbReference type="SUPFAM" id="SSF57850">
    <property type="entry name" value="RING/U-box"/>
    <property type="match status" value="1"/>
</dbReference>
<keyword evidence="8" id="KW-1185">Reference proteome</keyword>
<organism evidence="9">
    <name type="scientific">Nippostrongylus brasiliensis</name>
    <name type="common">Rat hookworm</name>
    <dbReference type="NCBI Taxonomy" id="27835"/>
    <lineage>
        <taxon>Eukaryota</taxon>
        <taxon>Metazoa</taxon>
        <taxon>Ecdysozoa</taxon>
        <taxon>Nematoda</taxon>
        <taxon>Chromadorea</taxon>
        <taxon>Rhabditida</taxon>
        <taxon>Rhabditina</taxon>
        <taxon>Rhabditomorpha</taxon>
        <taxon>Strongyloidea</taxon>
        <taxon>Heligmosomidae</taxon>
        <taxon>Nippostrongylus</taxon>
    </lineage>
</organism>
<evidence type="ECO:0000256" key="2">
    <source>
        <dbReference type="ARBA" id="ARBA00022833"/>
    </source>
</evidence>